<dbReference type="SMART" id="SM00471">
    <property type="entry name" value="HDc"/>
    <property type="match status" value="1"/>
</dbReference>
<evidence type="ECO:0000259" key="1">
    <source>
        <dbReference type="PROSITE" id="PS51831"/>
    </source>
</evidence>
<dbReference type="PANTHER" id="PTHR33594:SF1">
    <property type="entry name" value="HD_PDEASE DOMAIN-CONTAINING PROTEIN"/>
    <property type="match status" value="1"/>
</dbReference>
<dbReference type="PANTHER" id="PTHR33594">
    <property type="entry name" value="SUPERFAMILY HYDROLASE, PUTATIVE (AFU_ORTHOLOGUE AFUA_1G03035)-RELATED"/>
    <property type="match status" value="1"/>
</dbReference>
<dbReference type="SUPFAM" id="SSF109604">
    <property type="entry name" value="HD-domain/PDEase-like"/>
    <property type="match status" value="1"/>
</dbReference>
<dbReference type="Gene3D" id="1.20.58.1910">
    <property type="match status" value="1"/>
</dbReference>
<dbReference type="EMBL" id="JAGGKP010000001">
    <property type="protein sequence ID" value="MBP1936307.1"/>
    <property type="molecule type" value="Genomic_DNA"/>
</dbReference>
<gene>
    <name evidence="2" type="ORF">J2Z20_001168</name>
</gene>
<protein>
    <recommendedName>
        <fullName evidence="1">HD domain-containing protein</fullName>
    </recommendedName>
</protein>
<organism evidence="2 3">
    <name type="scientific">Paenibacillus sediminis</name>
    <dbReference type="NCBI Taxonomy" id="664909"/>
    <lineage>
        <taxon>Bacteria</taxon>
        <taxon>Bacillati</taxon>
        <taxon>Bacillota</taxon>
        <taxon>Bacilli</taxon>
        <taxon>Bacillales</taxon>
        <taxon>Paenibacillaceae</taxon>
        <taxon>Paenibacillus</taxon>
    </lineage>
</organism>
<dbReference type="Proteomes" id="UP001519273">
    <property type="component" value="Unassembled WGS sequence"/>
</dbReference>
<dbReference type="Gene3D" id="1.10.472.50">
    <property type="entry name" value="HD-domain/PDEase-like"/>
    <property type="match status" value="1"/>
</dbReference>
<dbReference type="CDD" id="cd00077">
    <property type="entry name" value="HDc"/>
    <property type="match status" value="1"/>
</dbReference>
<dbReference type="PROSITE" id="PS51831">
    <property type="entry name" value="HD"/>
    <property type="match status" value="1"/>
</dbReference>
<dbReference type="RefSeq" id="WP_342454266.1">
    <property type="nucleotide sequence ID" value="NZ_CBCRVE010000002.1"/>
</dbReference>
<dbReference type="InterPro" id="IPR006674">
    <property type="entry name" value="HD_domain"/>
</dbReference>
<name>A0ABS4H218_9BACL</name>
<accession>A0ABS4H218</accession>
<comment type="caution">
    <text evidence="2">The sequence shown here is derived from an EMBL/GenBank/DDBJ whole genome shotgun (WGS) entry which is preliminary data.</text>
</comment>
<evidence type="ECO:0000313" key="3">
    <source>
        <dbReference type="Proteomes" id="UP001519273"/>
    </source>
</evidence>
<evidence type="ECO:0000313" key="2">
    <source>
        <dbReference type="EMBL" id="MBP1936307.1"/>
    </source>
</evidence>
<dbReference type="InterPro" id="IPR003607">
    <property type="entry name" value="HD/PDEase_dom"/>
</dbReference>
<keyword evidence="3" id="KW-1185">Reference proteome</keyword>
<proteinExistence type="predicted"/>
<feature type="domain" description="HD" evidence="1">
    <location>
        <begin position="13"/>
        <end position="114"/>
    </location>
</feature>
<sequence length="201" mass="22914">MKKELGGDSSGHDWWHIERVTSLAKRIAKQENADVFICELSALLHDVADEKLNPSKEAGMHKVADWLEQQKVDGDAAEHVLDIIGAMSYRGGNSERMRTLEGRVVQDADRLDALGAIGIARTFAYSGSKGQVMYDPDIPVRDQMTPEEYRGGKSTAVNHFYEKLFKLKDLMNTDYARKLADERHEFMEQFIARFYKEWNGE</sequence>
<reference evidence="2 3" key="1">
    <citation type="submission" date="2021-03" db="EMBL/GenBank/DDBJ databases">
        <title>Genomic Encyclopedia of Type Strains, Phase IV (KMG-IV): sequencing the most valuable type-strain genomes for metagenomic binning, comparative biology and taxonomic classification.</title>
        <authorList>
            <person name="Goeker M."/>
        </authorList>
    </citation>
    <scope>NUCLEOTIDE SEQUENCE [LARGE SCALE GENOMIC DNA]</scope>
    <source>
        <strain evidence="2 3">DSM 23491</strain>
    </source>
</reference>
<dbReference type="Pfam" id="PF01966">
    <property type="entry name" value="HD"/>
    <property type="match status" value="1"/>
</dbReference>